<proteinExistence type="predicted"/>
<dbReference type="STRING" id="441112.SAMN04488094_11316"/>
<dbReference type="EMBL" id="FOLG01000013">
    <property type="protein sequence ID" value="SFD01140.1"/>
    <property type="molecule type" value="Genomic_DNA"/>
</dbReference>
<evidence type="ECO:0000313" key="1">
    <source>
        <dbReference type="EMBL" id="SFD01140.1"/>
    </source>
</evidence>
<evidence type="ECO:0008006" key="3">
    <source>
        <dbReference type="Google" id="ProtNLM"/>
    </source>
</evidence>
<gene>
    <name evidence="1" type="ORF">SAMN04488094_11316</name>
</gene>
<dbReference type="AlphaFoldDB" id="A0A1I1P5A8"/>
<dbReference type="RefSeq" id="WP_093362098.1">
    <property type="nucleotide sequence ID" value="NZ_FOLG01000013.1"/>
</dbReference>
<evidence type="ECO:0000313" key="2">
    <source>
        <dbReference type="Proteomes" id="UP000198728"/>
    </source>
</evidence>
<keyword evidence="2" id="KW-1185">Reference proteome</keyword>
<sequence length="174" mass="19400">MILRTHVKGDAPSEALYSPCEGYRYTLTRRWTQRGQHLLYIMLNPSTATEAANDPTIERCERRARAMGFGGFTVCNIFAWRETSPQALRKAPDPVGPQNDAVLLEQCTAAETILCAWGAHGDHMGRGRAVERLLRQTGRPLCCLGLTRDGHPRHPLYISYGTRPEPWPEQAGAA</sequence>
<protein>
    <recommendedName>
        <fullName evidence="3">DUF1643 domain-containing protein</fullName>
    </recommendedName>
</protein>
<accession>A0A1I1P5A8</accession>
<organism evidence="1 2">
    <name type="scientific">Tropicimonas isoalkanivorans</name>
    <dbReference type="NCBI Taxonomy" id="441112"/>
    <lineage>
        <taxon>Bacteria</taxon>
        <taxon>Pseudomonadati</taxon>
        <taxon>Pseudomonadota</taxon>
        <taxon>Alphaproteobacteria</taxon>
        <taxon>Rhodobacterales</taxon>
        <taxon>Roseobacteraceae</taxon>
        <taxon>Tropicimonas</taxon>
    </lineage>
</organism>
<dbReference type="Pfam" id="PF07799">
    <property type="entry name" value="DUF1643"/>
    <property type="match status" value="1"/>
</dbReference>
<dbReference type="InterPro" id="IPR012441">
    <property type="entry name" value="DUF1643"/>
</dbReference>
<dbReference type="Proteomes" id="UP000198728">
    <property type="component" value="Unassembled WGS sequence"/>
</dbReference>
<dbReference type="OrthoDB" id="9807577at2"/>
<name>A0A1I1P5A8_9RHOB</name>
<reference evidence="1 2" key="1">
    <citation type="submission" date="2016-10" db="EMBL/GenBank/DDBJ databases">
        <authorList>
            <person name="de Groot N.N."/>
        </authorList>
    </citation>
    <scope>NUCLEOTIDE SEQUENCE [LARGE SCALE GENOMIC DNA]</scope>
    <source>
        <strain evidence="1 2">DSM 19548</strain>
    </source>
</reference>